<dbReference type="AlphaFoldDB" id="A0A1M6XD70"/>
<sequence>MAKAKLKISLPCSVSALWRVVTDNTDSGWRSDLSRIEVLDERRFVEYTTKGYPTHFTVTAFEPCKHYAFDMENGNMKGRWEGLFSEEDGQAVLTFTEEAAPKKFFMRPFIGPYLKKQQARYAADLEKELMKEK</sequence>
<evidence type="ECO:0000313" key="3">
    <source>
        <dbReference type="Proteomes" id="UP000184012"/>
    </source>
</evidence>
<dbReference type="SUPFAM" id="SSF55961">
    <property type="entry name" value="Bet v1-like"/>
    <property type="match status" value="1"/>
</dbReference>
<dbReference type="EMBL" id="FRBP01000002">
    <property type="protein sequence ID" value="SHL03892.1"/>
    <property type="molecule type" value="Genomic_DNA"/>
</dbReference>
<evidence type="ECO:0000313" key="1">
    <source>
        <dbReference type="EMBL" id="NZA37048.1"/>
    </source>
</evidence>
<reference evidence="2 3" key="1">
    <citation type="submission" date="2016-11" db="EMBL/GenBank/DDBJ databases">
        <authorList>
            <person name="Varghese N."/>
            <person name="Submissions S."/>
        </authorList>
    </citation>
    <scope>NUCLEOTIDE SEQUENCE [LARGE SCALE GENOMIC DNA]</scope>
    <source>
        <strain evidence="2 3">FD</strain>
    </source>
</reference>
<dbReference type="Proteomes" id="UP000184012">
    <property type="component" value="Unassembled WGS sequence"/>
</dbReference>
<dbReference type="InterPro" id="IPR023393">
    <property type="entry name" value="START-like_dom_sf"/>
</dbReference>
<organism evidence="1 4">
    <name type="scientific">Eubacterium callanderi</name>
    <dbReference type="NCBI Taxonomy" id="53442"/>
    <lineage>
        <taxon>Bacteria</taxon>
        <taxon>Bacillati</taxon>
        <taxon>Bacillota</taxon>
        <taxon>Clostridia</taxon>
        <taxon>Eubacteriales</taxon>
        <taxon>Eubacteriaceae</taxon>
        <taxon>Eubacterium</taxon>
    </lineage>
</organism>
<protein>
    <submittedName>
        <fullName evidence="2">Polyketide cyclase / dehydrase and lipid transport</fullName>
    </submittedName>
    <submittedName>
        <fullName evidence="1">SRPBCC family protein</fullName>
    </submittedName>
</protein>
<accession>A0A1M6XD70</accession>
<dbReference type="Proteomes" id="UP000586254">
    <property type="component" value="Unassembled WGS sequence"/>
</dbReference>
<dbReference type="RefSeq" id="WP_073382265.1">
    <property type="nucleotide sequence ID" value="NZ_CAJKZB010000005.1"/>
</dbReference>
<dbReference type="InterPro" id="IPR019587">
    <property type="entry name" value="Polyketide_cyclase/dehydratase"/>
</dbReference>
<name>A0A1M6XD70_9FIRM</name>
<dbReference type="EMBL" id="JACCKS010000002">
    <property type="protein sequence ID" value="NZA37048.1"/>
    <property type="molecule type" value="Genomic_DNA"/>
</dbReference>
<evidence type="ECO:0000313" key="4">
    <source>
        <dbReference type="Proteomes" id="UP000586254"/>
    </source>
</evidence>
<dbReference type="CDD" id="cd07812">
    <property type="entry name" value="SRPBCC"/>
    <property type="match status" value="1"/>
</dbReference>
<reference evidence="1 4" key="2">
    <citation type="submission" date="2020-07" db="EMBL/GenBank/DDBJ databases">
        <title>Organ Donor 1.</title>
        <authorList>
            <person name="Marsh A.J."/>
            <person name="Azcarate-Peril M.A."/>
        </authorList>
    </citation>
    <scope>NUCLEOTIDE SEQUENCE [LARGE SCALE GENOMIC DNA]</scope>
    <source>
        <strain evidence="1 4">AMC0717</strain>
    </source>
</reference>
<comment type="caution">
    <text evidence="1">The sequence shown here is derived from an EMBL/GenBank/DDBJ whole genome shotgun (WGS) entry which is preliminary data.</text>
</comment>
<proteinExistence type="predicted"/>
<gene>
    <name evidence="1" type="ORF">H0N91_02565</name>
    <name evidence="2" type="ORF">SAMN04515649_10260</name>
</gene>
<dbReference type="Pfam" id="PF10604">
    <property type="entry name" value="Polyketide_cyc2"/>
    <property type="match status" value="1"/>
</dbReference>
<dbReference type="Gene3D" id="3.30.530.20">
    <property type="match status" value="1"/>
</dbReference>
<evidence type="ECO:0000313" key="2">
    <source>
        <dbReference type="EMBL" id="SHL03892.1"/>
    </source>
</evidence>